<evidence type="ECO:0000313" key="1">
    <source>
        <dbReference type="EMBL" id="MFC4478013.1"/>
    </source>
</evidence>
<dbReference type="RefSeq" id="WP_248728558.1">
    <property type="nucleotide sequence ID" value="NZ_JBHSFY010000007.1"/>
</dbReference>
<name>A0ABV8ZD78_9FLAO</name>
<dbReference type="EMBL" id="JBHSFY010000007">
    <property type="protein sequence ID" value="MFC4478013.1"/>
    <property type="molecule type" value="Genomic_DNA"/>
</dbReference>
<evidence type="ECO:0000313" key="2">
    <source>
        <dbReference type="Proteomes" id="UP001596003"/>
    </source>
</evidence>
<gene>
    <name evidence="1" type="ORF">ACFO3N_13140</name>
</gene>
<comment type="caution">
    <text evidence="1">The sequence shown here is derived from an EMBL/GenBank/DDBJ whole genome shotgun (WGS) entry which is preliminary data.</text>
</comment>
<dbReference type="Proteomes" id="UP001596003">
    <property type="component" value="Unassembled WGS sequence"/>
</dbReference>
<accession>A0ABV8ZD78</accession>
<reference evidence="2" key="1">
    <citation type="journal article" date="2019" name="Int. J. Syst. Evol. Microbiol.">
        <title>The Global Catalogue of Microorganisms (GCM) 10K type strain sequencing project: providing services to taxonomists for standard genome sequencing and annotation.</title>
        <authorList>
            <consortium name="The Broad Institute Genomics Platform"/>
            <consortium name="The Broad Institute Genome Sequencing Center for Infectious Disease"/>
            <person name="Wu L."/>
            <person name="Ma J."/>
        </authorList>
    </citation>
    <scope>NUCLEOTIDE SEQUENCE [LARGE SCALE GENOMIC DNA]</scope>
    <source>
        <strain evidence="2">NBRC 103627</strain>
    </source>
</reference>
<protein>
    <submittedName>
        <fullName evidence="1">Uncharacterized protein</fullName>
    </submittedName>
</protein>
<organism evidence="1 2">
    <name type="scientific">Flavobacterium chungangensis</name>
    <dbReference type="NCBI Taxonomy" id="2708132"/>
    <lineage>
        <taxon>Bacteria</taxon>
        <taxon>Pseudomonadati</taxon>
        <taxon>Bacteroidota</taxon>
        <taxon>Flavobacteriia</taxon>
        <taxon>Flavobacteriales</taxon>
        <taxon>Flavobacteriaceae</taxon>
        <taxon>Flavobacterium</taxon>
    </lineage>
</organism>
<sequence length="47" mass="5622">MKTVDELRFDLNVKLEKFRRFRIENGHINNSTSGEKSKKGFFKKIFS</sequence>
<proteinExistence type="predicted"/>
<keyword evidence="2" id="KW-1185">Reference proteome</keyword>